<keyword evidence="2" id="KW-1003">Cell membrane</keyword>
<evidence type="ECO:0000256" key="4">
    <source>
        <dbReference type="ARBA" id="ARBA00022989"/>
    </source>
</evidence>
<dbReference type="Pfam" id="PF03739">
    <property type="entry name" value="LptF_LptG"/>
    <property type="match status" value="1"/>
</dbReference>
<reference evidence="7" key="1">
    <citation type="submission" date="2019-01" db="EMBL/GenBank/DDBJ databases">
        <authorList>
            <consortium name="Genoscope - CEA"/>
            <person name="William W."/>
        </authorList>
    </citation>
    <scope>NUCLEOTIDE SEQUENCE</scope>
    <source>
        <strain evidence="7">CR-1</strain>
    </source>
</reference>
<feature type="transmembrane region" description="Helical" evidence="6">
    <location>
        <begin position="277"/>
        <end position="295"/>
    </location>
</feature>
<keyword evidence="4 6" id="KW-1133">Transmembrane helix</keyword>
<evidence type="ECO:0000256" key="1">
    <source>
        <dbReference type="ARBA" id="ARBA00004651"/>
    </source>
</evidence>
<feature type="transmembrane region" description="Helical" evidence="6">
    <location>
        <begin position="12"/>
        <end position="33"/>
    </location>
</feature>
<evidence type="ECO:0000256" key="5">
    <source>
        <dbReference type="ARBA" id="ARBA00023136"/>
    </source>
</evidence>
<feature type="transmembrane region" description="Helical" evidence="6">
    <location>
        <begin position="53"/>
        <end position="79"/>
    </location>
</feature>
<organism evidence="7">
    <name type="scientific">uncultured Desulfobacteraceae bacterium</name>
    <dbReference type="NCBI Taxonomy" id="218296"/>
    <lineage>
        <taxon>Bacteria</taxon>
        <taxon>Pseudomonadati</taxon>
        <taxon>Thermodesulfobacteriota</taxon>
        <taxon>Desulfobacteria</taxon>
        <taxon>Desulfobacterales</taxon>
        <taxon>Desulfobacteraceae</taxon>
        <taxon>environmental samples</taxon>
    </lineage>
</organism>
<sequence>MLIVHRHIIKEIARHFYIIILTVIGIYLAVDFFEKIDDFIEAGLGFPAALRFFVFKIPFIAAQITPVGILLSVLTTFALMSRRNEIIALKSAGAPPRHILAPALAVGLAASFILFFISEAVVPITMDKANRIWFHDVRKESGLVSDQTDIWLKKGAAIAHIQRYHIHENAMFQITINEFDENFAIKKRMDAQKGEFTKDKKWLLYKVMTQTFGPGGNTGVRFDEKKKEDLNFAPEDIRRIARKSEEMNFSALYRYMKKIESEGYDATRYRVDLYAKFSFPFVCVIMCLAGIGVGLRKRVRDALPAGMAFGIALAFFYWVFYSFCLSLGYGKILSPLVSVLSPNMVFLCFGIYLAADSK</sequence>
<dbReference type="GO" id="GO:0043190">
    <property type="term" value="C:ATP-binding cassette (ABC) transporter complex"/>
    <property type="evidence" value="ECO:0007669"/>
    <property type="project" value="InterPro"/>
</dbReference>
<dbReference type="GO" id="GO:0015920">
    <property type="term" value="P:lipopolysaccharide transport"/>
    <property type="evidence" value="ECO:0007669"/>
    <property type="project" value="TreeGrafter"/>
</dbReference>
<evidence type="ECO:0000256" key="2">
    <source>
        <dbReference type="ARBA" id="ARBA00022475"/>
    </source>
</evidence>
<feature type="transmembrane region" description="Helical" evidence="6">
    <location>
        <begin position="302"/>
        <end position="320"/>
    </location>
</feature>
<feature type="transmembrane region" description="Helical" evidence="6">
    <location>
        <begin position="332"/>
        <end position="355"/>
    </location>
</feature>
<protein>
    <submittedName>
        <fullName evidence="7">LPS export ABC transporter permease LptG</fullName>
    </submittedName>
</protein>
<dbReference type="GO" id="GO:0055085">
    <property type="term" value="P:transmembrane transport"/>
    <property type="evidence" value="ECO:0007669"/>
    <property type="project" value="InterPro"/>
</dbReference>
<keyword evidence="5 6" id="KW-0472">Membrane</keyword>
<dbReference type="PANTHER" id="PTHR33529:SF6">
    <property type="entry name" value="YJGP_YJGQ FAMILY PERMEASE"/>
    <property type="match status" value="1"/>
</dbReference>
<dbReference type="NCBIfam" id="TIGR04408">
    <property type="entry name" value="LptG_lptG"/>
    <property type="match status" value="1"/>
</dbReference>
<evidence type="ECO:0000313" key="7">
    <source>
        <dbReference type="EMBL" id="VEN73862.1"/>
    </source>
</evidence>
<proteinExistence type="predicted"/>
<dbReference type="AlphaFoldDB" id="A0A484HHG7"/>
<dbReference type="EMBL" id="CAACVI010000012">
    <property type="protein sequence ID" value="VEN73862.1"/>
    <property type="molecule type" value="Genomic_DNA"/>
</dbReference>
<dbReference type="PANTHER" id="PTHR33529">
    <property type="entry name" value="SLR0882 PROTEIN-RELATED"/>
    <property type="match status" value="1"/>
</dbReference>
<keyword evidence="3 6" id="KW-0812">Transmembrane</keyword>
<comment type="subcellular location">
    <subcellularLocation>
        <location evidence="1">Cell membrane</location>
        <topology evidence="1">Multi-pass membrane protein</topology>
    </subcellularLocation>
</comment>
<dbReference type="InterPro" id="IPR030923">
    <property type="entry name" value="LptG"/>
</dbReference>
<evidence type="ECO:0000256" key="3">
    <source>
        <dbReference type="ARBA" id="ARBA00022692"/>
    </source>
</evidence>
<gene>
    <name evidence="7" type="ORF">EPICR_20332</name>
</gene>
<evidence type="ECO:0000256" key="6">
    <source>
        <dbReference type="SAM" id="Phobius"/>
    </source>
</evidence>
<dbReference type="InterPro" id="IPR005495">
    <property type="entry name" value="LptG/LptF_permease"/>
</dbReference>
<accession>A0A484HHG7</accession>
<name>A0A484HHG7_9BACT</name>
<feature type="transmembrane region" description="Helical" evidence="6">
    <location>
        <begin position="99"/>
        <end position="117"/>
    </location>
</feature>